<dbReference type="GeneID" id="83695218"/>
<dbReference type="Gene3D" id="1.10.357.10">
    <property type="entry name" value="Tetracycline Repressor, domain 2"/>
    <property type="match status" value="1"/>
</dbReference>
<dbReference type="InterPro" id="IPR001647">
    <property type="entry name" value="HTH_TetR"/>
</dbReference>
<dbReference type="PROSITE" id="PS50977">
    <property type="entry name" value="HTH_TETR_2"/>
    <property type="match status" value="1"/>
</dbReference>
<evidence type="ECO:0000256" key="2">
    <source>
        <dbReference type="PROSITE-ProRule" id="PRU00335"/>
    </source>
</evidence>
<feature type="domain" description="HTH tetR-type" evidence="3">
    <location>
        <begin position="17"/>
        <end position="77"/>
    </location>
</feature>
<gene>
    <name evidence="4" type="ORF">QDX21_04375</name>
</gene>
<dbReference type="GO" id="GO:0003700">
    <property type="term" value="F:DNA-binding transcription factor activity"/>
    <property type="evidence" value="ECO:0007669"/>
    <property type="project" value="TreeGrafter"/>
</dbReference>
<dbReference type="Pfam" id="PF00440">
    <property type="entry name" value="TetR_N"/>
    <property type="match status" value="1"/>
</dbReference>
<dbReference type="GO" id="GO:0000976">
    <property type="term" value="F:transcription cis-regulatory region binding"/>
    <property type="evidence" value="ECO:0007669"/>
    <property type="project" value="TreeGrafter"/>
</dbReference>
<dbReference type="PANTHER" id="PTHR30055:SF237">
    <property type="entry name" value="TRANSCRIPTIONAL REPRESSOR MCE3R"/>
    <property type="match status" value="1"/>
</dbReference>
<name>A0AAJ6DCU8_9MICC</name>
<dbReference type="RefSeq" id="WP_110099548.1">
    <property type="nucleotide sequence ID" value="NZ_CP122561.1"/>
</dbReference>
<organism evidence="4 5">
    <name type="scientific">Auritidibacter ignavus</name>
    <dbReference type="NCBI Taxonomy" id="678932"/>
    <lineage>
        <taxon>Bacteria</taxon>
        <taxon>Bacillati</taxon>
        <taxon>Actinomycetota</taxon>
        <taxon>Actinomycetes</taxon>
        <taxon>Micrococcales</taxon>
        <taxon>Micrococcaceae</taxon>
        <taxon>Auritidibacter</taxon>
    </lineage>
</organism>
<proteinExistence type="predicted"/>
<evidence type="ECO:0000259" key="3">
    <source>
        <dbReference type="PROSITE" id="PS50977"/>
    </source>
</evidence>
<dbReference type="InterPro" id="IPR041490">
    <property type="entry name" value="KstR2_TetR_C"/>
</dbReference>
<dbReference type="InterPro" id="IPR050109">
    <property type="entry name" value="HTH-type_TetR-like_transc_reg"/>
</dbReference>
<dbReference type="InterPro" id="IPR009057">
    <property type="entry name" value="Homeodomain-like_sf"/>
</dbReference>
<evidence type="ECO:0000256" key="1">
    <source>
        <dbReference type="ARBA" id="ARBA00023125"/>
    </source>
</evidence>
<keyword evidence="1 2" id="KW-0238">DNA-binding</keyword>
<evidence type="ECO:0000313" key="5">
    <source>
        <dbReference type="Proteomes" id="UP001224674"/>
    </source>
</evidence>
<dbReference type="EMBL" id="CP122566">
    <property type="protein sequence ID" value="WGH94035.1"/>
    <property type="molecule type" value="Genomic_DNA"/>
</dbReference>
<dbReference type="Proteomes" id="UP001224674">
    <property type="component" value="Chromosome"/>
</dbReference>
<sequence length="216" mass="24403">MTTEIQGQRTRRAQDKARRRQSLLDAAARLFAAHGYAQVSLADVGAEVGVTAQAIYRHFDSKQHLLGQVLVDVSRTLLEGGRWIQSHYPDPTPQLDELISFHVRFALDAPEVIRIQDQEMAQLANEDRQQVRRTQREYVRIWSQALAQLHPADTTKEIRTRVYGIFGLINSTAHSLTGGYRAQRADQRLAHLLAVMAHESAHVGQSPLPRSCYCDL</sequence>
<dbReference type="PANTHER" id="PTHR30055">
    <property type="entry name" value="HTH-TYPE TRANSCRIPTIONAL REGULATOR RUTR"/>
    <property type="match status" value="1"/>
</dbReference>
<evidence type="ECO:0000313" key="4">
    <source>
        <dbReference type="EMBL" id="WGH94035.1"/>
    </source>
</evidence>
<dbReference type="SUPFAM" id="SSF46689">
    <property type="entry name" value="Homeodomain-like"/>
    <property type="match status" value="1"/>
</dbReference>
<dbReference type="Gene3D" id="1.10.10.60">
    <property type="entry name" value="Homeodomain-like"/>
    <property type="match status" value="1"/>
</dbReference>
<dbReference type="AlphaFoldDB" id="A0AAJ6DCU8"/>
<dbReference type="SUPFAM" id="SSF48498">
    <property type="entry name" value="Tetracyclin repressor-like, C-terminal domain"/>
    <property type="match status" value="1"/>
</dbReference>
<feature type="DNA-binding region" description="H-T-H motif" evidence="2">
    <location>
        <begin position="40"/>
        <end position="59"/>
    </location>
</feature>
<dbReference type="PRINTS" id="PR00455">
    <property type="entry name" value="HTHTETR"/>
</dbReference>
<dbReference type="InterPro" id="IPR036271">
    <property type="entry name" value="Tet_transcr_reg_TetR-rel_C_sf"/>
</dbReference>
<reference evidence="4 5" key="1">
    <citation type="submission" date="2023-03" db="EMBL/GenBank/DDBJ databases">
        <title>Complete genome sequences of several Auritidibacter ignavus strains isolated from ear infections.</title>
        <authorList>
            <person name="Baehr T."/>
            <person name="Baumhoegger A.M."/>
        </authorList>
    </citation>
    <scope>NUCLEOTIDE SEQUENCE [LARGE SCALE GENOMIC DNA]</scope>
    <source>
        <strain evidence="4 5">BABAE-6</strain>
    </source>
</reference>
<dbReference type="Pfam" id="PF17932">
    <property type="entry name" value="TetR_C_24"/>
    <property type="match status" value="1"/>
</dbReference>
<keyword evidence="5" id="KW-1185">Reference proteome</keyword>
<protein>
    <submittedName>
        <fullName evidence="4">TetR/AcrR family transcriptional regulator</fullName>
    </submittedName>
</protein>
<accession>A0AAJ6DCU8</accession>